<dbReference type="Pfam" id="PF16344">
    <property type="entry name" value="FecR_C"/>
    <property type="match status" value="1"/>
</dbReference>
<dbReference type="GO" id="GO:0016989">
    <property type="term" value="F:sigma factor antagonist activity"/>
    <property type="evidence" value="ECO:0007669"/>
    <property type="project" value="TreeGrafter"/>
</dbReference>
<feature type="domain" description="FecR protein" evidence="2">
    <location>
        <begin position="180"/>
        <end position="274"/>
    </location>
</feature>
<feature type="transmembrane region" description="Helical" evidence="1">
    <location>
        <begin position="79"/>
        <end position="98"/>
    </location>
</feature>
<keyword evidence="1" id="KW-0812">Transmembrane</keyword>
<organism evidence="4 5">
    <name type="scientific">Parapedobacter luteus</name>
    <dbReference type="NCBI Taxonomy" id="623280"/>
    <lineage>
        <taxon>Bacteria</taxon>
        <taxon>Pseudomonadati</taxon>
        <taxon>Bacteroidota</taxon>
        <taxon>Sphingobacteriia</taxon>
        <taxon>Sphingobacteriales</taxon>
        <taxon>Sphingobacteriaceae</taxon>
        <taxon>Parapedobacter</taxon>
    </lineage>
</organism>
<dbReference type="InterPro" id="IPR006860">
    <property type="entry name" value="FecR"/>
</dbReference>
<dbReference type="Proteomes" id="UP000190541">
    <property type="component" value="Unassembled WGS sequence"/>
</dbReference>
<dbReference type="STRING" id="623280.SAMN05660226_00622"/>
<feature type="domain" description="Protein FecR C-terminal" evidence="3">
    <location>
        <begin position="317"/>
        <end position="384"/>
    </location>
</feature>
<dbReference type="EMBL" id="FUYS01000001">
    <property type="protein sequence ID" value="SKB30375.1"/>
    <property type="molecule type" value="Genomic_DNA"/>
</dbReference>
<sequence>MDKRKKEIEELLHRFANGATSPEEDEFLSAWFEAESQRGSWTWQNAQHRDKMQKYLYQRWAARVDRAHPLLPLRHRWRIALAAASVLCALGIALALYLSSNTDDTLRINEELADVAVPAGTDAAILVLADGRTVRLDELQGDALLADGNVKIKYLQDGTVAYDAGERTGSQQKASKEMNTLHTPKGGNFRLTLPDGTSVWMNAGSSLSYPLWFGSAERRVTLLGEAYFDVAHDAKRPFHVVSGAFDVQVLGTTFNIMAYRDEPGMAITLETGRVAVSHGNQALTLEPGEQAYADATTAAIQKRKVDLEDALAWKNGYFSFENQDITAIMNHIARWYNCDVDFQHGLSARKYSGRIARSRPLQDVLASLEALGEVRFETKGRRISVMK</sequence>
<evidence type="ECO:0000313" key="4">
    <source>
        <dbReference type="EMBL" id="SKB30375.1"/>
    </source>
</evidence>
<keyword evidence="1" id="KW-0472">Membrane</keyword>
<keyword evidence="1" id="KW-1133">Transmembrane helix</keyword>
<dbReference type="OrthoDB" id="1099963at2"/>
<dbReference type="AlphaFoldDB" id="A0A1T5A653"/>
<dbReference type="PANTHER" id="PTHR30273:SF2">
    <property type="entry name" value="PROTEIN FECR"/>
    <property type="match status" value="1"/>
</dbReference>
<protein>
    <submittedName>
        <fullName evidence="4">FecR family protein</fullName>
    </submittedName>
</protein>
<proteinExistence type="predicted"/>
<gene>
    <name evidence="4" type="ORF">SAMN05660226_00622</name>
</gene>
<dbReference type="Pfam" id="PF04773">
    <property type="entry name" value="FecR"/>
    <property type="match status" value="1"/>
</dbReference>
<evidence type="ECO:0000313" key="5">
    <source>
        <dbReference type="Proteomes" id="UP000190541"/>
    </source>
</evidence>
<accession>A0A1T5A653</accession>
<evidence type="ECO:0000259" key="2">
    <source>
        <dbReference type="Pfam" id="PF04773"/>
    </source>
</evidence>
<dbReference type="Gene3D" id="3.55.50.30">
    <property type="match status" value="1"/>
</dbReference>
<dbReference type="Gene3D" id="2.60.120.1440">
    <property type="match status" value="1"/>
</dbReference>
<evidence type="ECO:0000256" key="1">
    <source>
        <dbReference type="SAM" id="Phobius"/>
    </source>
</evidence>
<dbReference type="InterPro" id="IPR032508">
    <property type="entry name" value="FecR_C"/>
</dbReference>
<keyword evidence="5" id="KW-1185">Reference proteome</keyword>
<dbReference type="PANTHER" id="PTHR30273">
    <property type="entry name" value="PERIPLASMIC SIGNAL SENSOR AND SIGMA FACTOR ACTIVATOR FECR-RELATED"/>
    <property type="match status" value="1"/>
</dbReference>
<name>A0A1T5A653_9SPHI</name>
<dbReference type="InterPro" id="IPR012373">
    <property type="entry name" value="Ferrdict_sens_TM"/>
</dbReference>
<dbReference type="FunFam" id="2.60.120.1440:FF:000001">
    <property type="entry name" value="Putative anti-sigma factor"/>
    <property type="match status" value="1"/>
</dbReference>
<dbReference type="RefSeq" id="WP_079715333.1">
    <property type="nucleotide sequence ID" value="NZ_FUYS01000001.1"/>
</dbReference>
<reference evidence="4 5" key="1">
    <citation type="submission" date="2017-02" db="EMBL/GenBank/DDBJ databases">
        <authorList>
            <person name="Peterson S.W."/>
        </authorList>
    </citation>
    <scope>NUCLEOTIDE SEQUENCE [LARGE SCALE GENOMIC DNA]</scope>
    <source>
        <strain evidence="4 5">DSM 22899</strain>
    </source>
</reference>
<evidence type="ECO:0000259" key="3">
    <source>
        <dbReference type="Pfam" id="PF16344"/>
    </source>
</evidence>